<evidence type="ECO:0000313" key="5">
    <source>
        <dbReference type="EMBL" id="XDK25658.1"/>
    </source>
</evidence>
<proteinExistence type="inferred from homology"/>
<dbReference type="PANTHER" id="PTHR21599:SF0">
    <property type="entry name" value="GLYCERATE KINASE"/>
    <property type="match status" value="1"/>
</dbReference>
<dbReference type="SUPFAM" id="SSF110738">
    <property type="entry name" value="Glycerate kinase I"/>
    <property type="match status" value="1"/>
</dbReference>
<evidence type="ECO:0000256" key="4">
    <source>
        <dbReference type="PIRNR" id="PIRNR006078"/>
    </source>
</evidence>
<dbReference type="Gene3D" id="3.90.1510.10">
    <property type="entry name" value="Glycerate kinase, domain 2"/>
    <property type="match status" value="1"/>
</dbReference>
<dbReference type="Gene3D" id="3.40.50.10350">
    <property type="entry name" value="Glycerate kinase, domain 1"/>
    <property type="match status" value="1"/>
</dbReference>
<dbReference type="AlphaFoldDB" id="A0AB39HII3"/>
<name>A0AB39HII3_9VIBR</name>
<dbReference type="KEGG" id="vih:AB0763_03145"/>
<dbReference type="EMBL" id="CP162601">
    <property type="protein sequence ID" value="XDK25658.1"/>
    <property type="molecule type" value="Genomic_DNA"/>
</dbReference>
<evidence type="ECO:0000256" key="1">
    <source>
        <dbReference type="ARBA" id="ARBA00006284"/>
    </source>
</evidence>
<dbReference type="PANTHER" id="PTHR21599">
    <property type="entry name" value="GLYCERATE KINASE"/>
    <property type="match status" value="1"/>
</dbReference>
<dbReference type="GO" id="GO:0031388">
    <property type="term" value="P:organic acid phosphorylation"/>
    <property type="evidence" value="ECO:0007669"/>
    <property type="project" value="UniProtKB-UniRule"/>
</dbReference>
<dbReference type="RefSeq" id="WP_306101100.1">
    <property type="nucleotide sequence ID" value="NZ_CP162601.1"/>
</dbReference>
<comment type="similarity">
    <text evidence="1 4">Belongs to the glycerate kinase type-1 family.</text>
</comment>
<accession>A0AB39HII3</accession>
<dbReference type="InterPro" id="IPR036129">
    <property type="entry name" value="Glycerate_kinase_sf"/>
</dbReference>
<dbReference type="InterPro" id="IPR004381">
    <property type="entry name" value="Glycerate_kinase"/>
</dbReference>
<gene>
    <name evidence="5" type="ORF">AB0763_03145</name>
</gene>
<evidence type="ECO:0000256" key="2">
    <source>
        <dbReference type="ARBA" id="ARBA00022679"/>
    </source>
</evidence>
<dbReference type="NCBIfam" id="TIGR00045">
    <property type="entry name" value="glycerate kinase"/>
    <property type="match status" value="1"/>
</dbReference>
<keyword evidence="2 4" id="KW-0808">Transferase</keyword>
<dbReference type="InterPro" id="IPR018197">
    <property type="entry name" value="Glycerate_kinase_RE-like"/>
</dbReference>
<dbReference type="PIRSF" id="PIRSF006078">
    <property type="entry name" value="GlxK"/>
    <property type="match status" value="1"/>
</dbReference>
<evidence type="ECO:0000256" key="3">
    <source>
        <dbReference type="ARBA" id="ARBA00022777"/>
    </source>
</evidence>
<dbReference type="InterPro" id="IPR018193">
    <property type="entry name" value="Glyc_kinase_flavodox-like_fold"/>
</dbReference>
<protein>
    <submittedName>
        <fullName evidence="5">Glycerate kinase</fullName>
    </submittedName>
</protein>
<reference evidence="5" key="1">
    <citation type="submission" date="2024-07" db="EMBL/GenBank/DDBJ databases">
        <title>Genome Analysis of a Potential Novel Vibrio Species Secreting pH- and Thermo-stable Alginate Lyase and its Application in Producing Alginate Oligosaccharides.</title>
        <authorList>
            <person name="Huang H."/>
            <person name="Bao K."/>
        </authorList>
    </citation>
    <scope>NUCLEOTIDE SEQUENCE</scope>
    <source>
        <strain evidence="5">HB236076</strain>
    </source>
</reference>
<keyword evidence="3 4" id="KW-0418">Kinase</keyword>
<sequence length="379" mass="39278">MKIVIAPDSFKESLTAQQVCEAVKEGLIRVWPHADLHAVPVADGGEGTAQALLDATGGTWQTVEVTGPLGNQVTAKYAQLGDGKTAAIEMAEACGLHLVPRDQRDPERTTSYGMGELVKHALDHGFRHLIIGLGGSATNDGGCGMLMALGAKCYQADGHEIELGGAGLAALSRLDVSGLDTRLFDCDIDVACDVDNPLCGPRGASAIFGPQKGANEQQVTKLDKALHHFGQLVEKVTGRKVIDVKGAGAAGGMGAAWLGLTSANLKPGVEIVLQTTALASQLSQAQLVITGEGRIDGQTVFGKTPIGVAKLAKAQGIAVIAIAGCVGDGYQAVYQHGIDAVFTCLPKVMPLSEALEQAHDNIANVAENIARSLQLNLVK</sequence>
<dbReference type="Pfam" id="PF02595">
    <property type="entry name" value="Gly_kinase"/>
    <property type="match status" value="1"/>
</dbReference>
<organism evidence="5">
    <name type="scientific">Vibrio sp. HB236076</name>
    <dbReference type="NCBI Taxonomy" id="3232307"/>
    <lineage>
        <taxon>Bacteria</taxon>
        <taxon>Pseudomonadati</taxon>
        <taxon>Pseudomonadota</taxon>
        <taxon>Gammaproteobacteria</taxon>
        <taxon>Vibrionales</taxon>
        <taxon>Vibrionaceae</taxon>
        <taxon>Vibrio</taxon>
    </lineage>
</organism>
<dbReference type="GO" id="GO:0008887">
    <property type="term" value="F:glycerate kinase activity"/>
    <property type="evidence" value="ECO:0007669"/>
    <property type="project" value="UniProtKB-UniRule"/>
</dbReference>